<dbReference type="Proteomes" id="UP000030403">
    <property type="component" value="Unassembled WGS sequence"/>
</dbReference>
<dbReference type="Pfam" id="PF12841">
    <property type="entry name" value="YvrJ"/>
    <property type="match status" value="1"/>
</dbReference>
<name>A0A0A5G0D9_9BACI</name>
<organism evidence="2 3">
    <name type="scientific">Pontibacillus marinus BH030004 = DSM 16465</name>
    <dbReference type="NCBI Taxonomy" id="1385511"/>
    <lineage>
        <taxon>Bacteria</taxon>
        <taxon>Bacillati</taxon>
        <taxon>Bacillota</taxon>
        <taxon>Bacilli</taxon>
        <taxon>Bacillales</taxon>
        <taxon>Bacillaceae</taxon>
        <taxon>Pontibacillus</taxon>
    </lineage>
</organism>
<accession>A0A0A5G0D9</accession>
<evidence type="ECO:0000313" key="2">
    <source>
        <dbReference type="EMBL" id="KGX84515.1"/>
    </source>
</evidence>
<dbReference type="eggNOG" id="ENOG5033A90">
    <property type="taxonomic scope" value="Bacteria"/>
</dbReference>
<sequence length="46" mass="5393">MESWMTWLPEVGFPVVVTFYLLHRMEGKLDMLISSIHKIADQMKPS</sequence>
<evidence type="ECO:0000313" key="3">
    <source>
        <dbReference type="Proteomes" id="UP000030403"/>
    </source>
</evidence>
<keyword evidence="3" id="KW-1185">Reference proteome</keyword>
<gene>
    <name evidence="2" type="ORF">N783_17255</name>
</gene>
<keyword evidence="1" id="KW-0472">Membrane</keyword>
<keyword evidence="1" id="KW-1133">Transmembrane helix</keyword>
<proteinExistence type="predicted"/>
<dbReference type="RefSeq" id="WP_081673014.1">
    <property type="nucleotide sequence ID" value="NZ_AULJ01000056.1"/>
</dbReference>
<dbReference type="OrthoDB" id="2662123at2"/>
<dbReference type="InterPro" id="IPR024419">
    <property type="entry name" value="YvrJ"/>
</dbReference>
<dbReference type="STRING" id="1385511.GCA_000425225_03751"/>
<protein>
    <submittedName>
        <fullName evidence="2">Uncharacterized protein</fullName>
    </submittedName>
</protein>
<dbReference type="EMBL" id="AVPF01000054">
    <property type="protein sequence ID" value="KGX84515.1"/>
    <property type="molecule type" value="Genomic_DNA"/>
</dbReference>
<evidence type="ECO:0000256" key="1">
    <source>
        <dbReference type="SAM" id="Phobius"/>
    </source>
</evidence>
<reference evidence="2 3" key="1">
    <citation type="submission" date="2013-08" db="EMBL/GenBank/DDBJ databases">
        <authorList>
            <person name="Huang J."/>
            <person name="Wang G."/>
        </authorList>
    </citation>
    <scope>NUCLEOTIDE SEQUENCE [LARGE SCALE GENOMIC DNA]</scope>
    <source>
        <strain evidence="2 3">BH030004</strain>
    </source>
</reference>
<comment type="caution">
    <text evidence="2">The sequence shown here is derived from an EMBL/GenBank/DDBJ whole genome shotgun (WGS) entry which is preliminary data.</text>
</comment>
<feature type="transmembrane region" description="Helical" evidence="1">
    <location>
        <begin position="6"/>
        <end position="22"/>
    </location>
</feature>
<dbReference type="AlphaFoldDB" id="A0A0A5G0D9"/>
<keyword evidence="1" id="KW-0812">Transmembrane</keyword>